<evidence type="ECO:0008006" key="3">
    <source>
        <dbReference type="Google" id="ProtNLM"/>
    </source>
</evidence>
<gene>
    <name evidence="1" type="ORF">SAMN05444359_12333</name>
</gene>
<accession>A0A1H9L6Y5</accession>
<dbReference type="InParanoid" id="A0A1H9L6Y5"/>
<dbReference type="AlphaFoldDB" id="A0A1H9L6Y5"/>
<evidence type="ECO:0000313" key="1">
    <source>
        <dbReference type="EMBL" id="SER07242.1"/>
    </source>
</evidence>
<dbReference type="EMBL" id="FOFB01000023">
    <property type="protein sequence ID" value="SER07242.1"/>
    <property type="molecule type" value="Genomic_DNA"/>
</dbReference>
<dbReference type="Gene3D" id="3.30.450.40">
    <property type="match status" value="1"/>
</dbReference>
<sequence>MELEMTLGQPTGLADIPINFPGKEVSGSDSGDDPFKIPYDNVLSLELIFQRIEKATDSPDFGIRYIAREIMRRVEQTPELRAPIKALSTLEKHKETMELIMLFLVPPTDRETKLIRFSKPFEFNPIYVSPAMAELMNMKDACFSFSNKMEEVMSRQVVMVGCQILRQIYGVEVDVKPSAMLTVPDLKTGLRRFYKPTMDERFIQVITKGEVPKLGKKQIQRLLHNISDTALWLELLPPEKFAFHGLHISDLTEVTEEQALSQLKHRLISRNAILDVEKVIELADLIRVHFQNKDLQLGLAAVDYPNSRAVDHEYRIRFNFLSDSVDRLTQEIYRGSIYDQAFQSGEVLIVEDLTAIQRPTKLEKLLVKRGIRSILIAPLLDQNKNVIGLAELGSPIPYGINAFMEIKFREIRGLFRTAVERSREYIDNRIEAIMREQYTSLHPSIEWKFTEAAFDILQRQEEGIQDQPEVIAFKEVYPLYGQADIVGSSKLRNAAIYQDLFDNMRAGRFFLVRALDLVDFPLIQQVIMRIDNYLATEVDTFDNSHEISFGELVHKHITPLVSQLGNQNAELKELADNYFMRLDPDLGLFYRVRRDYEQSVQKLNRVLSKFFSERDQASQATMPHYYEKYKTDGVEYEIYAGQSLVKDREFSDVHLKNLRLSQLIDMCKATRLVNQTSKELPMPLRTAQLIFAYTSPLDIKFRMDEKRFDVDGDYNVRYEILKKRIDKATIRQGAERLTLANQISIVYLNDRDRDEYMDYLDYLQQAGYVDGEIEEWVLDPLQSVNGLRALRFKVNIEEDSVEVED</sequence>
<keyword evidence="2" id="KW-1185">Reference proteome</keyword>
<dbReference type="RefSeq" id="WP_090171419.1">
    <property type="nucleotide sequence ID" value="NZ_FOFB01000023.1"/>
</dbReference>
<proteinExistence type="predicted"/>
<reference evidence="2" key="1">
    <citation type="submission" date="2016-10" db="EMBL/GenBank/DDBJ databases">
        <authorList>
            <person name="Varghese N."/>
            <person name="Submissions S."/>
        </authorList>
    </citation>
    <scope>NUCLEOTIDE SEQUENCE [LARGE SCALE GENOMIC DNA]</scope>
    <source>
        <strain evidence="2">DSM 24740</strain>
    </source>
</reference>
<dbReference type="InterPro" id="IPR029016">
    <property type="entry name" value="GAF-like_dom_sf"/>
</dbReference>
<organism evidence="1 2">
    <name type="scientific">Neolewinella agarilytica</name>
    <dbReference type="NCBI Taxonomy" id="478744"/>
    <lineage>
        <taxon>Bacteria</taxon>
        <taxon>Pseudomonadati</taxon>
        <taxon>Bacteroidota</taxon>
        <taxon>Saprospiria</taxon>
        <taxon>Saprospirales</taxon>
        <taxon>Lewinellaceae</taxon>
        <taxon>Neolewinella</taxon>
    </lineage>
</organism>
<dbReference type="Proteomes" id="UP000199021">
    <property type="component" value="Unassembled WGS sequence"/>
</dbReference>
<protein>
    <recommendedName>
        <fullName evidence="3">GAF domain-containing protein</fullName>
    </recommendedName>
</protein>
<evidence type="ECO:0000313" key="2">
    <source>
        <dbReference type="Proteomes" id="UP000199021"/>
    </source>
</evidence>
<dbReference type="SUPFAM" id="SSF55781">
    <property type="entry name" value="GAF domain-like"/>
    <property type="match status" value="1"/>
</dbReference>
<name>A0A1H9L6Y5_9BACT</name>
<dbReference type="OrthoDB" id="627374at2"/>
<dbReference type="STRING" id="478744.SAMN05444359_12333"/>